<accession>A0A1R1PH28</accession>
<evidence type="ECO:0000313" key="2">
    <source>
        <dbReference type="Proteomes" id="UP000188320"/>
    </source>
</evidence>
<name>A0A1R1PH28_ZANCU</name>
<dbReference type="EMBL" id="LSSK01001287">
    <property type="protein sequence ID" value="OMH80162.1"/>
    <property type="molecule type" value="Genomic_DNA"/>
</dbReference>
<proteinExistence type="predicted"/>
<evidence type="ECO:0000313" key="1">
    <source>
        <dbReference type="EMBL" id="OMH80162.1"/>
    </source>
</evidence>
<comment type="caution">
    <text evidence="1">The sequence shown here is derived from an EMBL/GenBank/DDBJ whole genome shotgun (WGS) entry which is preliminary data.</text>
</comment>
<keyword evidence="2" id="KW-1185">Reference proteome</keyword>
<dbReference type="AlphaFoldDB" id="A0A1R1PH28"/>
<organism evidence="1 2">
    <name type="scientific">Zancudomyces culisetae</name>
    <name type="common">Gut fungus</name>
    <name type="synonym">Smittium culisetae</name>
    <dbReference type="NCBI Taxonomy" id="1213189"/>
    <lineage>
        <taxon>Eukaryota</taxon>
        <taxon>Fungi</taxon>
        <taxon>Fungi incertae sedis</taxon>
        <taxon>Zoopagomycota</taxon>
        <taxon>Kickxellomycotina</taxon>
        <taxon>Harpellomycetes</taxon>
        <taxon>Harpellales</taxon>
        <taxon>Legeriomycetaceae</taxon>
        <taxon>Zancudomyces</taxon>
    </lineage>
</organism>
<reference evidence="2" key="1">
    <citation type="submission" date="2017-01" db="EMBL/GenBank/DDBJ databases">
        <authorList>
            <person name="Wang Y."/>
            <person name="White M."/>
            <person name="Kvist S."/>
            <person name="Moncalvo J.-M."/>
        </authorList>
    </citation>
    <scope>NUCLEOTIDE SEQUENCE [LARGE SCALE GENOMIC DNA]</scope>
    <source>
        <strain evidence="2">COL-18-3</strain>
    </source>
</reference>
<dbReference type="Proteomes" id="UP000188320">
    <property type="component" value="Unassembled WGS sequence"/>
</dbReference>
<gene>
    <name evidence="1" type="ORF">AX774_g6408</name>
</gene>
<protein>
    <submittedName>
        <fullName evidence="1">Uncharacterized protein</fullName>
    </submittedName>
</protein>
<sequence length="153" mass="16708">MNPYMGACLGHYPYSAPNSYHHYHLGASVVERSSYSLHRSMNQKSRATELNDHGILSDLPGDLGIGNVVNNLVSGITNLLEPNNALGNLIPGVTSGPGSNNSLRNLLSGVTNGLGSSDFIKTWFMEFQMQDHRMPLWVAWSPKLLINLDSTVL</sequence>